<accession>A0A449A5R4</accession>
<feature type="transmembrane region" description="Helical" evidence="1">
    <location>
        <begin position="296"/>
        <end position="315"/>
    </location>
</feature>
<dbReference type="Pfam" id="PF07690">
    <property type="entry name" value="MFS_1"/>
    <property type="match status" value="1"/>
</dbReference>
<dbReference type="KEGG" id="mnu:NCTC10166_00546"/>
<feature type="transmembrane region" description="Helical" evidence="1">
    <location>
        <begin position="408"/>
        <end position="430"/>
    </location>
</feature>
<gene>
    <name evidence="2" type="primary">yqcE</name>
    <name evidence="2" type="ORF">NCTC10166_00546</name>
</gene>
<dbReference type="EMBL" id="LR214951">
    <property type="protein sequence ID" value="VEU59567.1"/>
    <property type="molecule type" value="Genomic_DNA"/>
</dbReference>
<feature type="transmembrane region" description="Helical" evidence="1">
    <location>
        <begin position="64"/>
        <end position="84"/>
    </location>
</feature>
<feature type="transmembrane region" description="Helical" evidence="1">
    <location>
        <begin position="489"/>
        <end position="515"/>
    </location>
</feature>
<feature type="transmembrane region" description="Helical" evidence="1">
    <location>
        <begin position="91"/>
        <end position="110"/>
    </location>
</feature>
<dbReference type="InterPro" id="IPR011701">
    <property type="entry name" value="MFS"/>
</dbReference>
<proteinExistence type="predicted"/>
<feature type="transmembrane region" description="Helical" evidence="1">
    <location>
        <begin position="368"/>
        <end position="388"/>
    </location>
</feature>
<feature type="transmembrane region" description="Helical" evidence="1">
    <location>
        <begin position="335"/>
        <end position="356"/>
    </location>
</feature>
<keyword evidence="1" id="KW-1133">Transmembrane helix</keyword>
<dbReference type="CDD" id="cd06174">
    <property type="entry name" value="MFS"/>
    <property type="match status" value="1"/>
</dbReference>
<feature type="transmembrane region" description="Helical" evidence="1">
    <location>
        <begin position="165"/>
        <end position="191"/>
    </location>
</feature>
<evidence type="ECO:0000313" key="3">
    <source>
        <dbReference type="Proteomes" id="UP000289440"/>
    </source>
</evidence>
<sequence length="519" mass="58565">MKLFKKQVWNEKEQYYQLSVVHKFISIFIIALGGGTIYLTPYLLYSFKSQIINVTQSNETEIQFLLTAYGILSLLLYIPGGWLADRVQAKTLFAFSMISTSIVTFWYSLVGFENIVNYSQLIIIHLLFALTTVLTFWSAFIKSVKLLGSNKEQTSLYSKAETTRYLLQVIFNYISVALGAILVVASPFVVFNVAGKPTDFSNLDIASSSSGIFFSLFFYAIVYLVCGILALIILPGPLYIKRKKLLENGKIQYYCVTKEKEYIFNNEQELKKYKKQAIKYFWKKVGVDTLSSLKSVNVILIGLLIFFTMNAYTVFSNYGTTFLESLGSKNKSLNSSLSVVYIYGIPILGALVAGFITAKWTKSTSKSIFIISIMMIVGSVLLLITLLSSYDSVKPSKGEKGQFNNYTLWFTFIWICFTMFFIGASRSIYWSTLTELKIKPQILGIAVGIISIIGFSKDVWAGILLSKLIENDFAKDPKTQELSKTIYELKALITLSIFAIFNTTLAAVTSIFIVIRRKK</sequence>
<feature type="transmembrane region" description="Helical" evidence="1">
    <location>
        <begin position="122"/>
        <end position="144"/>
    </location>
</feature>
<feature type="transmembrane region" description="Helical" evidence="1">
    <location>
        <begin position="442"/>
        <end position="469"/>
    </location>
</feature>
<dbReference type="InterPro" id="IPR036259">
    <property type="entry name" value="MFS_trans_sf"/>
</dbReference>
<evidence type="ECO:0000313" key="2">
    <source>
        <dbReference type="EMBL" id="VEU59567.1"/>
    </source>
</evidence>
<evidence type="ECO:0000256" key="1">
    <source>
        <dbReference type="SAM" id="Phobius"/>
    </source>
</evidence>
<dbReference type="Proteomes" id="UP000289440">
    <property type="component" value="Chromosome"/>
</dbReference>
<dbReference type="RefSeq" id="WP_232018831.1">
    <property type="nucleotide sequence ID" value="NZ_LR214951.1"/>
</dbReference>
<name>A0A449A5R4_9BACT</name>
<keyword evidence="3" id="KW-1185">Reference proteome</keyword>
<dbReference type="Gene3D" id="1.20.1250.20">
    <property type="entry name" value="MFS general substrate transporter like domains"/>
    <property type="match status" value="1"/>
</dbReference>
<feature type="transmembrane region" description="Helical" evidence="1">
    <location>
        <begin position="20"/>
        <end position="44"/>
    </location>
</feature>
<organism evidence="2 3">
    <name type="scientific">Mesomycoplasma neurolyticum</name>
    <dbReference type="NCBI Taxonomy" id="2120"/>
    <lineage>
        <taxon>Bacteria</taxon>
        <taxon>Bacillati</taxon>
        <taxon>Mycoplasmatota</taxon>
        <taxon>Mycoplasmoidales</taxon>
        <taxon>Metamycoplasmataceae</taxon>
        <taxon>Mesomycoplasma</taxon>
    </lineage>
</organism>
<protein>
    <submittedName>
        <fullName evidence="2">Putative permease</fullName>
    </submittedName>
</protein>
<keyword evidence="1" id="KW-0812">Transmembrane</keyword>
<keyword evidence="1" id="KW-0472">Membrane</keyword>
<feature type="transmembrane region" description="Helical" evidence="1">
    <location>
        <begin position="211"/>
        <end position="234"/>
    </location>
</feature>
<reference evidence="2 3" key="1">
    <citation type="submission" date="2019-01" db="EMBL/GenBank/DDBJ databases">
        <authorList>
            <consortium name="Pathogen Informatics"/>
        </authorList>
    </citation>
    <scope>NUCLEOTIDE SEQUENCE [LARGE SCALE GENOMIC DNA]</scope>
    <source>
        <strain evidence="2 3">NCTC10166</strain>
    </source>
</reference>
<dbReference type="AlphaFoldDB" id="A0A449A5R4"/>
<dbReference type="SUPFAM" id="SSF103473">
    <property type="entry name" value="MFS general substrate transporter"/>
    <property type="match status" value="1"/>
</dbReference>
<dbReference type="GO" id="GO:0022857">
    <property type="term" value="F:transmembrane transporter activity"/>
    <property type="evidence" value="ECO:0007669"/>
    <property type="project" value="InterPro"/>
</dbReference>